<dbReference type="RefSeq" id="WP_067303832.1">
    <property type="nucleotide sequence ID" value="NZ_LZJY01000149.1"/>
</dbReference>
<sequence>MSFLITQPEALLYAAGKLETLGSALTAESAAAAPATTAIAPAAADEVSALQAALFTAYGELYQSVNAEAATVHQQFVQTLSTSAGSYQATEAANSAATALPFAAPNALPQATAPGGGLANIADVGLGNFGSATSDLLALAGGGLLVRPDAISGPASSALAGTTLTDTVRPVAGAAQPAGAPAAAALGQATSVGRLSVPPTWAGTNAPAAPPAPATMIGSSTPAPQGPSVTGVPAGMPALATAGRTGGLGAPRYGVKPTVMGRPAAA</sequence>
<evidence type="ECO:0008006" key="5">
    <source>
        <dbReference type="Google" id="ProtNLM"/>
    </source>
</evidence>
<proteinExistence type="predicted"/>
<dbReference type="Pfam" id="PF12484">
    <property type="entry name" value="PPE-SVP"/>
    <property type="match status" value="1"/>
</dbReference>
<evidence type="ECO:0000313" key="3">
    <source>
        <dbReference type="EMBL" id="OBI05517.1"/>
    </source>
</evidence>
<evidence type="ECO:0000313" key="4">
    <source>
        <dbReference type="Proteomes" id="UP000092207"/>
    </source>
</evidence>
<protein>
    <recommendedName>
        <fullName evidence="5">PE family protein</fullName>
    </recommendedName>
</protein>
<gene>
    <name evidence="3" type="ORF">A5679_13525</name>
</gene>
<reference evidence="3 4" key="1">
    <citation type="submission" date="2016-06" db="EMBL/GenBank/DDBJ databases">
        <authorList>
            <person name="Kjaerup R.B."/>
            <person name="Dalgaard T.S."/>
            <person name="Juul-Madsen H.R."/>
        </authorList>
    </citation>
    <scope>NUCLEOTIDE SEQUENCE [LARGE SCALE GENOMIC DNA]</scope>
    <source>
        <strain evidence="3 4">E2838</strain>
    </source>
</reference>
<evidence type="ECO:0000259" key="2">
    <source>
        <dbReference type="Pfam" id="PF12484"/>
    </source>
</evidence>
<dbReference type="InterPro" id="IPR038332">
    <property type="entry name" value="PPE_sf"/>
</dbReference>
<dbReference type="Proteomes" id="UP000092207">
    <property type="component" value="Unassembled WGS sequence"/>
</dbReference>
<evidence type="ECO:0000259" key="1">
    <source>
        <dbReference type="Pfam" id="PF00934"/>
    </source>
</evidence>
<dbReference type="Pfam" id="PF00934">
    <property type="entry name" value="PE"/>
    <property type="match status" value="1"/>
</dbReference>
<feature type="domain" description="PE" evidence="1">
    <location>
        <begin position="4"/>
        <end position="94"/>
    </location>
</feature>
<dbReference type="InterPro" id="IPR022171">
    <property type="entry name" value="PPE_C"/>
</dbReference>
<accession>A0A1A2VXZ1</accession>
<name>A0A1A2VXZ1_MYCSC</name>
<dbReference type="AlphaFoldDB" id="A0A1A2VXZ1"/>
<dbReference type="InterPro" id="IPR000084">
    <property type="entry name" value="PE-PGRS_N"/>
</dbReference>
<feature type="domain" description="PPE family C-terminal" evidence="2">
    <location>
        <begin position="183"/>
        <end position="263"/>
    </location>
</feature>
<comment type="caution">
    <text evidence="3">The sequence shown here is derived from an EMBL/GenBank/DDBJ whole genome shotgun (WGS) entry which is preliminary data.</text>
</comment>
<organism evidence="3 4">
    <name type="scientific">Mycobacterium scrofulaceum</name>
    <dbReference type="NCBI Taxonomy" id="1783"/>
    <lineage>
        <taxon>Bacteria</taxon>
        <taxon>Bacillati</taxon>
        <taxon>Actinomycetota</taxon>
        <taxon>Actinomycetes</taxon>
        <taxon>Mycobacteriales</taxon>
        <taxon>Mycobacteriaceae</taxon>
        <taxon>Mycobacterium</taxon>
    </lineage>
</organism>
<dbReference type="EMBL" id="LZJY01000149">
    <property type="protein sequence ID" value="OBI05517.1"/>
    <property type="molecule type" value="Genomic_DNA"/>
</dbReference>
<dbReference type="Gene3D" id="1.10.287.850">
    <property type="entry name" value="HP0062-like domain"/>
    <property type="match status" value="1"/>
</dbReference>
<dbReference type="SUPFAM" id="SSF140459">
    <property type="entry name" value="PE/PPE dimer-like"/>
    <property type="match status" value="1"/>
</dbReference>